<evidence type="ECO:0000313" key="7">
    <source>
        <dbReference type="Proteomes" id="UP001054889"/>
    </source>
</evidence>
<dbReference type="Proteomes" id="UP001054889">
    <property type="component" value="Unassembled WGS sequence"/>
</dbReference>
<reference evidence="6" key="2">
    <citation type="submission" date="2021-12" db="EMBL/GenBank/DDBJ databases">
        <title>Resequencing data analysis of finger millet.</title>
        <authorList>
            <person name="Hatakeyama M."/>
            <person name="Aluri S."/>
            <person name="Balachadran M.T."/>
            <person name="Sivarajan S.R."/>
            <person name="Poveda L."/>
            <person name="Shimizu-Inatsugi R."/>
            <person name="Schlapbach R."/>
            <person name="Sreeman S.M."/>
            <person name="Shimizu K.K."/>
        </authorList>
    </citation>
    <scope>NUCLEOTIDE SEQUENCE</scope>
</reference>
<organism evidence="6 7">
    <name type="scientific">Eleusine coracana subsp. coracana</name>
    <dbReference type="NCBI Taxonomy" id="191504"/>
    <lineage>
        <taxon>Eukaryota</taxon>
        <taxon>Viridiplantae</taxon>
        <taxon>Streptophyta</taxon>
        <taxon>Embryophyta</taxon>
        <taxon>Tracheophyta</taxon>
        <taxon>Spermatophyta</taxon>
        <taxon>Magnoliopsida</taxon>
        <taxon>Liliopsida</taxon>
        <taxon>Poales</taxon>
        <taxon>Poaceae</taxon>
        <taxon>PACMAD clade</taxon>
        <taxon>Chloridoideae</taxon>
        <taxon>Cynodonteae</taxon>
        <taxon>Eleusininae</taxon>
        <taxon>Eleusine</taxon>
    </lineage>
</organism>
<dbReference type="InterPro" id="IPR008801">
    <property type="entry name" value="RALF"/>
</dbReference>
<comment type="similarity">
    <text evidence="1">Belongs to the plant rapid alkalinization factor (RALF) family.</text>
</comment>
<dbReference type="PANTHER" id="PTHR33136">
    <property type="entry name" value="RAPID ALKALINIZATION FACTOR-LIKE"/>
    <property type="match status" value="1"/>
</dbReference>
<evidence type="ECO:0000256" key="2">
    <source>
        <dbReference type="ARBA" id="ARBA00022702"/>
    </source>
</evidence>
<dbReference type="Pfam" id="PF05498">
    <property type="entry name" value="RALF"/>
    <property type="match status" value="1"/>
</dbReference>
<keyword evidence="2" id="KW-0372">Hormone</keyword>
<sequence length="138" mass="14514">MARHAPLLFTVLAVLAVAAASASAYVRAVEKDETIIIRGAGDDDRLVGDEEDEFGLGGVIIRRRRMQDVNDTGLDGNGTSVDDGNSTGTAPAGYISYGALRANNVPCDQRGASYYNCRPGAEANPYTRGCSAITQCRG</sequence>
<dbReference type="PANTHER" id="PTHR33136:SF6">
    <property type="entry name" value="PROTEIN RALF-LIKE 34"/>
    <property type="match status" value="1"/>
</dbReference>
<accession>A0AAV5FEL0</accession>
<keyword evidence="7" id="KW-1185">Reference proteome</keyword>
<feature type="chain" id="PRO_5043629921" evidence="5">
    <location>
        <begin position="25"/>
        <end position="138"/>
    </location>
</feature>
<dbReference type="AlphaFoldDB" id="A0AAV5FEL0"/>
<proteinExistence type="inferred from homology"/>
<reference evidence="6" key="1">
    <citation type="journal article" date="2018" name="DNA Res.">
        <title>Multiple hybrid de novo genome assembly of finger millet, an orphan allotetraploid crop.</title>
        <authorList>
            <person name="Hatakeyama M."/>
            <person name="Aluri S."/>
            <person name="Balachadran M.T."/>
            <person name="Sivarajan S.R."/>
            <person name="Patrignani A."/>
            <person name="Gruter S."/>
            <person name="Poveda L."/>
            <person name="Shimizu-Inatsugi R."/>
            <person name="Baeten J."/>
            <person name="Francoijs K.J."/>
            <person name="Nataraja K.N."/>
            <person name="Reddy Y.A.N."/>
            <person name="Phadnis S."/>
            <person name="Ravikumar R.L."/>
            <person name="Schlapbach R."/>
            <person name="Sreeman S.M."/>
            <person name="Shimizu K.K."/>
        </authorList>
    </citation>
    <scope>NUCLEOTIDE SEQUENCE</scope>
</reference>
<name>A0AAV5FEL0_ELECO</name>
<evidence type="ECO:0000313" key="6">
    <source>
        <dbReference type="EMBL" id="GJN33387.1"/>
    </source>
</evidence>
<evidence type="ECO:0000256" key="5">
    <source>
        <dbReference type="SAM" id="SignalP"/>
    </source>
</evidence>
<protein>
    <submittedName>
        <fullName evidence="6">Uncharacterized protein</fullName>
    </submittedName>
</protein>
<evidence type="ECO:0000256" key="3">
    <source>
        <dbReference type="ARBA" id="ARBA00022729"/>
    </source>
</evidence>
<evidence type="ECO:0000256" key="1">
    <source>
        <dbReference type="ARBA" id="ARBA00009178"/>
    </source>
</evidence>
<feature type="signal peptide" evidence="5">
    <location>
        <begin position="1"/>
        <end position="24"/>
    </location>
</feature>
<keyword evidence="4" id="KW-1015">Disulfide bond</keyword>
<dbReference type="GO" id="GO:0009506">
    <property type="term" value="C:plasmodesma"/>
    <property type="evidence" value="ECO:0007669"/>
    <property type="project" value="TreeGrafter"/>
</dbReference>
<dbReference type="GO" id="GO:0019722">
    <property type="term" value="P:calcium-mediated signaling"/>
    <property type="evidence" value="ECO:0007669"/>
    <property type="project" value="TreeGrafter"/>
</dbReference>
<dbReference type="GO" id="GO:0005179">
    <property type="term" value="F:hormone activity"/>
    <property type="evidence" value="ECO:0007669"/>
    <property type="project" value="UniProtKB-KW"/>
</dbReference>
<evidence type="ECO:0000256" key="4">
    <source>
        <dbReference type="ARBA" id="ARBA00023157"/>
    </source>
</evidence>
<dbReference type="EMBL" id="BQKI01000084">
    <property type="protein sequence ID" value="GJN33387.1"/>
    <property type="molecule type" value="Genomic_DNA"/>
</dbReference>
<comment type="caution">
    <text evidence="6">The sequence shown here is derived from an EMBL/GenBank/DDBJ whole genome shotgun (WGS) entry which is preliminary data.</text>
</comment>
<gene>
    <name evidence="6" type="primary">gb21984</name>
    <name evidence="6" type="ORF">PR202_gb21984</name>
</gene>
<keyword evidence="3 5" id="KW-0732">Signal</keyword>